<evidence type="ECO:0008006" key="3">
    <source>
        <dbReference type="Google" id="ProtNLM"/>
    </source>
</evidence>
<dbReference type="EMBL" id="CP099397">
    <property type="protein sequence ID" value="USR38184.1"/>
    <property type="molecule type" value="Genomic_DNA"/>
</dbReference>
<dbReference type="GeneID" id="300082516"/>
<protein>
    <recommendedName>
        <fullName evidence="3">Guanylate cyclase domain-containing protein</fullName>
    </recommendedName>
</protein>
<name>A0ABY5A2V0_9GAMM</name>
<sequence>MFDLDYQPLRYRTRWFAYLDLLGFTNLVNSKAIEEVIPVYSEALSRMRSACKLGIKESGLLSYWFSDTFIIYTGSDSLEDFAHLESAARNFFQLLITKNIPVRGCISHGKLYSQAKKNIFIGPALIEAHTYGEALDWIGFCLAPSVEEKLKSDLPLDQRYCYRQVSDRAILRKAPVDYLYAYAFNNGSVNGKNHFRTALTKMKQDSPVSAQIKYENTLGFIDKHA</sequence>
<dbReference type="Proteomes" id="UP001054897">
    <property type="component" value="Chromosome"/>
</dbReference>
<accession>A0ABY5A2V0</accession>
<organism evidence="1 2">
    <name type="scientific">Ectopseudomonas hydrolytica</name>
    <dbReference type="NCBI Taxonomy" id="2493633"/>
    <lineage>
        <taxon>Bacteria</taxon>
        <taxon>Pseudomonadati</taxon>
        <taxon>Pseudomonadota</taxon>
        <taxon>Gammaproteobacteria</taxon>
        <taxon>Pseudomonadales</taxon>
        <taxon>Pseudomonadaceae</taxon>
        <taxon>Ectopseudomonas</taxon>
    </lineage>
</organism>
<reference evidence="1" key="1">
    <citation type="submission" date="2022-06" db="EMBL/GenBank/DDBJ databases">
        <title>Complete genome of Pseudomonas hydrolytica DSWY01T.</title>
        <authorList>
            <person name="Jung J."/>
            <person name="Jeon C.O."/>
        </authorList>
    </citation>
    <scope>NUCLEOTIDE SEQUENCE</scope>
    <source>
        <strain evidence="1">DSWY01</strain>
    </source>
</reference>
<keyword evidence="2" id="KW-1185">Reference proteome</keyword>
<evidence type="ECO:0000313" key="2">
    <source>
        <dbReference type="Proteomes" id="UP001054897"/>
    </source>
</evidence>
<dbReference type="RefSeq" id="WP_129482045.1">
    <property type="nucleotide sequence ID" value="NZ_CP099397.1"/>
</dbReference>
<evidence type="ECO:0000313" key="1">
    <source>
        <dbReference type="EMBL" id="USR38184.1"/>
    </source>
</evidence>
<gene>
    <name evidence="1" type="ORF">L1F06_016070</name>
</gene>
<proteinExistence type="predicted"/>